<evidence type="ECO:0000256" key="8">
    <source>
        <dbReference type="HAMAP-Rule" id="MF_01430"/>
    </source>
</evidence>
<dbReference type="PANTHER" id="PTHR12815:SF23">
    <property type="entry name" value="OUTER MEMBRANE PROTEIN ASSEMBLY FACTOR BAMA"/>
    <property type="match status" value="1"/>
</dbReference>
<sequence length="784" mass="87591">MTKQTQALALAKSSEHGQFRQFAVAIFLLISALLIVLPTIASAQNYSFSSVKVEGNQRVESSAIVNYAGIERGQSITAGQLNGAYQRVLASGLFETVEMVPSGGTLIIKVVEYPTINRINFEGNARLKDEALEAVIESQSRRVLNPTVAERDAARITQAYSEQGRLAARVEPRIIRRSDNRADLVFEIFEGGVTEIERLGFVGNQNFTDRRLRQVLETKQAGLLRALFRSDTFVADRIEFDKQVLRDFYLSRGYVDFRITGVNAELSRERDSYFLTFNVEEGQQFKFGDITAVSEIDGVDALPYLEVLRLKPGVVYSPSLIENSISRMEKRALREGHDFLRVDPRITRNDRDLTLNVEFALVKGPRIFVERIDVEGNTTTLDKVIRNQFRIVEGDPFNPREIRESAERIRALGFFGNVDVNAREGTSPDQVIVDVDVVEQPTGSLSFGGTYSTNDGFGLVVRFNERNFLGRGQQFGLSFSTSSDLVDYGLNFREPNFLGRNVSAGVNLSFVENDNSETRFTNTVGEFKPSVFFPVSEYARTQFRYTLQNTSMEINTGETQPGSIIDKEAARGDLWNSSVGYSYIYDTRRKGLDPNRGVLLEFAQDFGGIGGDYTFIKTTGKAIAETKIWYEEVTLRAVLEGGALVSPDNDSRIGDRFQLNSRVMRGFDPYGIGPREIGAGYDDGLGGNFYAVARFEAEFPLGIPEEIGISGGLFYDVGSLWGLDDGVSGTGSVLYEDFSLRHVVGFSIFWDTPIGPLRFNFTKALKKEDFDREQNFDFTVSATF</sequence>
<gene>
    <name evidence="8" type="primary">bamA</name>
    <name evidence="11" type="ORF">BXY66_1312</name>
</gene>
<evidence type="ECO:0000256" key="5">
    <source>
        <dbReference type="ARBA" id="ARBA00022737"/>
    </source>
</evidence>
<dbReference type="InterPro" id="IPR039910">
    <property type="entry name" value="D15-like"/>
</dbReference>
<organism evidence="11 12">
    <name type="scientific">Shimia isoporae</name>
    <dbReference type="NCBI Taxonomy" id="647720"/>
    <lineage>
        <taxon>Bacteria</taxon>
        <taxon>Pseudomonadati</taxon>
        <taxon>Pseudomonadota</taxon>
        <taxon>Alphaproteobacteria</taxon>
        <taxon>Rhodobacterales</taxon>
        <taxon>Roseobacteraceae</taxon>
    </lineage>
</organism>
<comment type="subunit">
    <text evidence="8">Part of the Bam complex.</text>
</comment>
<evidence type="ECO:0000256" key="6">
    <source>
        <dbReference type="ARBA" id="ARBA00023136"/>
    </source>
</evidence>
<comment type="similarity">
    <text evidence="8">Belongs to the BamA family.</text>
</comment>
<dbReference type="GO" id="GO:0051205">
    <property type="term" value="P:protein insertion into membrane"/>
    <property type="evidence" value="ECO:0007669"/>
    <property type="project" value="UniProtKB-UniRule"/>
</dbReference>
<dbReference type="Proteomes" id="UP000295673">
    <property type="component" value="Unassembled WGS sequence"/>
</dbReference>
<dbReference type="GO" id="GO:0009279">
    <property type="term" value="C:cell outer membrane"/>
    <property type="evidence" value="ECO:0007669"/>
    <property type="project" value="UniProtKB-SubCell"/>
</dbReference>
<feature type="domain" description="POTRA" evidence="10">
    <location>
        <begin position="367"/>
        <end position="440"/>
    </location>
</feature>
<dbReference type="InterPro" id="IPR034746">
    <property type="entry name" value="POTRA"/>
</dbReference>
<feature type="domain" description="POTRA" evidence="10">
    <location>
        <begin position="46"/>
        <end position="113"/>
    </location>
</feature>
<evidence type="ECO:0000256" key="3">
    <source>
        <dbReference type="ARBA" id="ARBA00022692"/>
    </source>
</evidence>
<feature type="domain" description="POTRA" evidence="10">
    <location>
        <begin position="114"/>
        <end position="191"/>
    </location>
</feature>
<evidence type="ECO:0000256" key="9">
    <source>
        <dbReference type="NCBIfam" id="TIGR03303"/>
    </source>
</evidence>
<dbReference type="PANTHER" id="PTHR12815">
    <property type="entry name" value="SORTING AND ASSEMBLY MACHINERY SAMM50 PROTEIN FAMILY MEMBER"/>
    <property type="match status" value="1"/>
</dbReference>
<keyword evidence="7 8" id="KW-0998">Cell outer membrane</keyword>
<dbReference type="EMBL" id="SMGR01000001">
    <property type="protein sequence ID" value="TCL09267.1"/>
    <property type="molecule type" value="Genomic_DNA"/>
</dbReference>
<keyword evidence="6 8" id="KW-0472">Membrane</keyword>
<dbReference type="Pfam" id="PF07244">
    <property type="entry name" value="POTRA"/>
    <property type="match status" value="4"/>
</dbReference>
<dbReference type="PIRSF" id="PIRSF006076">
    <property type="entry name" value="OM_assembly_OMP85"/>
    <property type="match status" value="1"/>
</dbReference>
<evidence type="ECO:0000256" key="1">
    <source>
        <dbReference type="ARBA" id="ARBA00004370"/>
    </source>
</evidence>
<dbReference type="RefSeq" id="WP_132859317.1">
    <property type="nucleotide sequence ID" value="NZ_SMGR01000001.1"/>
</dbReference>
<dbReference type="Gene3D" id="2.40.160.50">
    <property type="entry name" value="membrane protein fhac: a member of the omp85/tpsb transporter family"/>
    <property type="match status" value="1"/>
</dbReference>
<proteinExistence type="inferred from homology"/>
<dbReference type="InterPro" id="IPR023707">
    <property type="entry name" value="OM_assembly_BamA"/>
</dbReference>
<evidence type="ECO:0000256" key="4">
    <source>
        <dbReference type="ARBA" id="ARBA00022729"/>
    </source>
</evidence>
<dbReference type="Gene3D" id="3.10.20.310">
    <property type="entry name" value="membrane protein fhac"/>
    <property type="match status" value="5"/>
</dbReference>
<evidence type="ECO:0000313" key="11">
    <source>
        <dbReference type="EMBL" id="TCL09267.1"/>
    </source>
</evidence>
<dbReference type="NCBIfam" id="TIGR03303">
    <property type="entry name" value="OM_YaeT"/>
    <property type="match status" value="1"/>
</dbReference>
<comment type="caution">
    <text evidence="11">The sequence shown here is derived from an EMBL/GenBank/DDBJ whole genome shotgun (WGS) entry which is preliminary data.</text>
</comment>
<dbReference type="PROSITE" id="PS51779">
    <property type="entry name" value="POTRA"/>
    <property type="match status" value="3"/>
</dbReference>
<dbReference type="AlphaFoldDB" id="A0A4R1NLM0"/>
<keyword evidence="5 8" id="KW-0677">Repeat</keyword>
<evidence type="ECO:0000313" key="12">
    <source>
        <dbReference type="Proteomes" id="UP000295673"/>
    </source>
</evidence>
<dbReference type="HAMAP" id="MF_01430">
    <property type="entry name" value="OM_assembly_BamA"/>
    <property type="match status" value="1"/>
</dbReference>
<evidence type="ECO:0000256" key="7">
    <source>
        <dbReference type="ARBA" id="ARBA00023237"/>
    </source>
</evidence>
<name>A0A4R1NLM0_9RHOB</name>
<evidence type="ECO:0000259" key="10">
    <source>
        <dbReference type="PROSITE" id="PS51779"/>
    </source>
</evidence>
<comment type="subcellular location">
    <subcellularLocation>
        <location evidence="8">Cell outer membrane</location>
    </subcellularLocation>
    <subcellularLocation>
        <location evidence="1">Membrane</location>
    </subcellularLocation>
</comment>
<comment type="function">
    <text evidence="8">Part of the outer membrane protein assembly complex, which is involved in assembly and insertion of beta-barrel proteins into the outer membrane.</text>
</comment>
<evidence type="ECO:0000256" key="2">
    <source>
        <dbReference type="ARBA" id="ARBA00022452"/>
    </source>
</evidence>
<dbReference type="OrthoDB" id="9803054at2"/>
<keyword evidence="4 8" id="KW-0732">Signal</keyword>
<keyword evidence="2 8" id="KW-1134">Transmembrane beta strand</keyword>
<keyword evidence="12" id="KW-1185">Reference proteome</keyword>
<dbReference type="Pfam" id="PF01103">
    <property type="entry name" value="Omp85"/>
    <property type="match status" value="1"/>
</dbReference>
<protein>
    <recommendedName>
        <fullName evidence="8 9">Outer membrane protein assembly factor BamA</fullName>
    </recommendedName>
</protein>
<keyword evidence="3 8" id="KW-0812">Transmembrane</keyword>
<dbReference type="InterPro" id="IPR010827">
    <property type="entry name" value="BamA/TamA_POTRA"/>
</dbReference>
<reference evidence="11 12" key="1">
    <citation type="submission" date="2019-03" db="EMBL/GenBank/DDBJ databases">
        <title>Genomic Encyclopedia of Archaeal and Bacterial Type Strains, Phase II (KMG-II): from individual species to whole genera.</title>
        <authorList>
            <person name="Goeker M."/>
        </authorList>
    </citation>
    <scope>NUCLEOTIDE SEQUENCE [LARGE SCALE GENOMIC DNA]</scope>
    <source>
        <strain evidence="11 12">DSM 26433</strain>
    </source>
</reference>
<accession>A0A4R1NLM0</accession>
<dbReference type="GO" id="GO:0043165">
    <property type="term" value="P:Gram-negative-bacterium-type cell outer membrane assembly"/>
    <property type="evidence" value="ECO:0007669"/>
    <property type="project" value="UniProtKB-UniRule"/>
</dbReference>
<dbReference type="InterPro" id="IPR000184">
    <property type="entry name" value="Bac_surfAg_D15"/>
</dbReference>